<proteinExistence type="predicted"/>
<evidence type="ECO:0000313" key="2">
    <source>
        <dbReference type="EMBL" id="TGD97714.1"/>
    </source>
</evidence>
<accession>A0A4Z0NNW2</accession>
<organism evidence="2 3">
    <name type="scientific">Methylobacterium nonmethylotrophicum</name>
    <dbReference type="NCBI Taxonomy" id="1141884"/>
    <lineage>
        <taxon>Bacteria</taxon>
        <taxon>Pseudomonadati</taxon>
        <taxon>Pseudomonadota</taxon>
        <taxon>Alphaproteobacteria</taxon>
        <taxon>Hyphomicrobiales</taxon>
        <taxon>Methylobacteriaceae</taxon>
        <taxon>Methylobacterium</taxon>
    </lineage>
</organism>
<name>A0A4Z0NNW2_9HYPH</name>
<reference evidence="2 3" key="1">
    <citation type="submission" date="2019-04" db="EMBL/GenBank/DDBJ databases">
        <authorList>
            <person name="Feng G."/>
            <person name="Zhu H."/>
        </authorList>
    </citation>
    <scope>NUCLEOTIDE SEQUENCE [LARGE SCALE GENOMIC DNA]</scope>
    <source>
        <strain evidence="2 3">6HR-1</strain>
    </source>
</reference>
<dbReference type="EMBL" id="SRLB01000013">
    <property type="protein sequence ID" value="TGD97714.1"/>
    <property type="molecule type" value="Genomic_DNA"/>
</dbReference>
<dbReference type="AlphaFoldDB" id="A0A4Z0NNW2"/>
<dbReference type="OrthoDB" id="7998340at2"/>
<keyword evidence="3" id="KW-1185">Reference proteome</keyword>
<dbReference type="RefSeq" id="WP_135416785.1">
    <property type="nucleotide sequence ID" value="NZ_SRLB01000013.1"/>
</dbReference>
<gene>
    <name evidence="2" type="ORF">EU555_18970</name>
</gene>
<comment type="caution">
    <text evidence="2">The sequence shown here is derived from an EMBL/GenBank/DDBJ whole genome shotgun (WGS) entry which is preliminary data.</text>
</comment>
<dbReference type="Pfam" id="PF09361">
    <property type="entry name" value="Phasin_2"/>
    <property type="match status" value="1"/>
</dbReference>
<evidence type="ECO:0000259" key="1">
    <source>
        <dbReference type="Pfam" id="PF09361"/>
    </source>
</evidence>
<dbReference type="Proteomes" id="UP000297535">
    <property type="component" value="Unassembled WGS sequence"/>
</dbReference>
<sequence>MTSRTTGSETPRVSGFGDMSALLTTESKLWRSFGVDLPLRLTAEILSFGSRRLQAQAEHVAALGRCGSPAETIKLQADFVMKTLTDYQREADTLSRDVADAAVPGDGKTSRSASA</sequence>
<protein>
    <submittedName>
        <fullName evidence="2">Phasin family protein</fullName>
    </submittedName>
</protein>
<feature type="domain" description="Phasin" evidence="1">
    <location>
        <begin position="40"/>
        <end position="100"/>
    </location>
</feature>
<evidence type="ECO:0000313" key="3">
    <source>
        <dbReference type="Proteomes" id="UP000297535"/>
    </source>
</evidence>
<dbReference type="InterPro" id="IPR018968">
    <property type="entry name" value="Phasin"/>
</dbReference>